<keyword evidence="2" id="KW-0503">Monooxygenase</keyword>
<dbReference type="Gene3D" id="3.30.70.100">
    <property type="match status" value="1"/>
</dbReference>
<sequence>MSVITGNTDVFTLIITMSVKPENCDALLELIERTTKEFISHQPGFISANLHRNTDSTKLVNYGQWENSTLYAQARARAEFKSLSEGVAELAENIEPVPCRVVFTEER</sequence>
<protein>
    <submittedName>
        <fullName evidence="2">Antibiotic biosynthesis monooxygenase</fullName>
    </submittedName>
</protein>
<keyword evidence="2" id="KW-0560">Oxidoreductase</keyword>
<organism evidence="2 3">
    <name type="scientific">Nocardia terpenica</name>
    <dbReference type="NCBI Taxonomy" id="455432"/>
    <lineage>
        <taxon>Bacteria</taxon>
        <taxon>Bacillati</taxon>
        <taxon>Actinomycetota</taxon>
        <taxon>Actinomycetes</taxon>
        <taxon>Mycobacteriales</taxon>
        <taxon>Nocardiaceae</taxon>
        <taxon>Nocardia</taxon>
    </lineage>
</organism>
<accession>A0A6G9Z5T8</accession>
<dbReference type="InterPro" id="IPR007138">
    <property type="entry name" value="ABM_dom"/>
</dbReference>
<dbReference type="GO" id="GO:0004497">
    <property type="term" value="F:monooxygenase activity"/>
    <property type="evidence" value="ECO:0007669"/>
    <property type="project" value="UniProtKB-KW"/>
</dbReference>
<proteinExistence type="predicted"/>
<evidence type="ECO:0000259" key="1">
    <source>
        <dbReference type="PROSITE" id="PS51725"/>
    </source>
</evidence>
<name>A0A6G9Z5T8_9NOCA</name>
<dbReference type="SUPFAM" id="SSF54909">
    <property type="entry name" value="Dimeric alpha+beta barrel"/>
    <property type="match status" value="1"/>
</dbReference>
<dbReference type="EMBL" id="CP046173">
    <property type="protein sequence ID" value="QIS20959.1"/>
    <property type="molecule type" value="Genomic_DNA"/>
</dbReference>
<gene>
    <name evidence="2" type="ORF">F6W96_24215</name>
</gene>
<dbReference type="AlphaFoldDB" id="A0A6G9Z5T8"/>
<dbReference type="Pfam" id="PF03992">
    <property type="entry name" value="ABM"/>
    <property type="match status" value="1"/>
</dbReference>
<feature type="domain" description="ABM" evidence="1">
    <location>
        <begin position="11"/>
        <end position="103"/>
    </location>
</feature>
<dbReference type="Proteomes" id="UP000500953">
    <property type="component" value="Chromosome"/>
</dbReference>
<dbReference type="InterPro" id="IPR011008">
    <property type="entry name" value="Dimeric_a/b-barrel"/>
</dbReference>
<reference evidence="2 3" key="1">
    <citation type="journal article" date="2019" name="ACS Chem. Biol.">
        <title>Identification and Mobilization of a Cryptic Antibiotic Biosynthesis Gene Locus from a Human-Pathogenic Nocardia Isolate.</title>
        <authorList>
            <person name="Herisse M."/>
            <person name="Ishida K."/>
            <person name="Porter J.L."/>
            <person name="Howden B."/>
            <person name="Hertweck C."/>
            <person name="Stinear T.P."/>
            <person name="Pidot S.J."/>
        </authorList>
    </citation>
    <scope>NUCLEOTIDE SEQUENCE [LARGE SCALE GENOMIC DNA]</scope>
    <source>
        <strain evidence="2 3">AUSMDU00012715</strain>
    </source>
</reference>
<evidence type="ECO:0000313" key="3">
    <source>
        <dbReference type="Proteomes" id="UP000500953"/>
    </source>
</evidence>
<dbReference type="RefSeq" id="WP_167488265.1">
    <property type="nucleotide sequence ID" value="NZ_CP046173.1"/>
</dbReference>
<dbReference type="PROSITE" id="PS51725">
    <property type="entry name" value="ABM"/>
    <property type="match status" value="1"/>
</dbReference>
<evidence type="ECO:0000313" key="2">
    <source>
        <dbReference type="EMBL" id="QIS20959.1"/>
    </source>
</evidence>